<proteinExistence type="inferred from homology"/>
<name>A0A382ECR0_9ZZZZ</name>
<dbReference type="InterPro" id="IPR018271">
    <property type="entry name" value="Ribosomal_uS14_CS"/>
</dbReference>
<gene>
    <name evidence="4" type="ORF">METZ01_LOCUS201420</name>
</gene>
<keyword evidence="3" id="KW-0687">Ribonucleoprotein</keyword>
<reference evidence="4" key="1">
    <citation type="submission" date="2018-05" db="EMBL/GenBank/DDBJ databases">
        <authorList>
            <person name="Lanie J.A."/>
            <person name="Ng W.-L."/>
            <person name="Kazmierczak K.M."/>
            <person name="Andrzejewski T.M."/>
            <person name="Davidsen T.M."/>
            <person name="Wayne K.J."/>
            <person name="Tettelin H."/>
            <person name="Glass J.I."/>
            <person name="Rusch D."/>
            <person name="Podicherti R."/>
            <person name="Tsui H.-C.T."/>
            <person name="Winkler M.E."/>
        </authorList>
    </citation>
    <scope>NUCLEOTIDE SEQUENCE</scope>
</reference>
<dbReference type="EMBL" id="UINC01043890">
    <property type="protein sequence ID" value="SVB48566.1"/>
    <property type="molecule type" value="Genomic_DNA"/>
</dbReference>
<dbReference type="AlphaFoldDB" id="A0A382ECR0"/>
<organism evidence="4">
    <name type="scientific">marine metagenome</name>
    <dbReference type="NCBI Taxonomy" id="408172"/>
    <lineage>
        <taxon>unclassified sequences</taxon>
        <taxon>metagenomes</taxon>
        <taxon>ecological metagenomes</taxon>
    </lineage>
</organism>
<evidence type="ECO:0000256" key="2">
    <source>
        <dbReference type="ARBA" id="ARBA00022980"/>
    </source>
</evidence>
<comment type="similarity">
    <text evidence="1">Belongs to the universal ribosomal protein uS14 family.</text>
</comment>
<sequence>MAKESSVARNNKRIKMVEKYSTKRMELRLKSKNLKLTPEERLAARKELDNLPPNSNPIRIRNRCFISGRSRGYINYFGLSRITFREMAHKGLLPGVKKASW</sequence>
<dbReference type="NCBIfam" id="NF006477">
    <property type="entry name" value="PRK08881.1"/>
    <property type="match status" value="1"/>
</dbReference>
<dbReference type="GO" id="GO:0006412">
    <property type="term" value="P:translation"/>
    <property type="evidence" value="ECO:0007669"/>
    <property type="project" value="InterPro"/>
</dbReference>
<dbReference type="Gene3D" id="1.10.287.1480">
    <property type="match status" value="1"/>
</dbReference>
<dbReference type="Pfam" id="PF00253">
    <property type="entry name" value="Ribosomal_S14"/>
    <property type="match status" value="1"/>
</dbReference>
<accession>A0A382ECR0</accession>
<dbReference type="PROSITE" id="PS00527">
    <property type="entry name" value="RIBOSOMAL_S14"/>
    <property type="match status" value="1"/>
</dbReference>
<dbReference type="GO" id="GO:0015935">
    <property type="term" value="C:small ribosomal subunit"/>
    <property type="evidence" value="ECO:0007669"/>
    <property type="project" value="TreeGrafter"/>
</dbReference>
<dbReference type="HAMAP" id="MF_00537">
    <property type="entry name" value="Ribosomal_uS14_1"/>
    <property type="match status" value="1"/>
</dbReference>
<evidence type="ECO:0000256" key="1">
    <source>
        <dbReference type="ARBA" id="ARBA00009083"/>
    </source>
</evidence>
<dbReference type="PANTHER" id="PTHR19836">
    <property type="entry name" value="30S RIBOSOMAL PROTEIN S14"/>
    <property type="match status" value="1"/>
</dbReference>
<evidence type="ECO:0000313" key="4">
    <source>
        <dbReference type="EMBL" id="SVB48566.1"/>
    </source>
</evidence>
<dbReference type="InterPro" id="IPR001209">
    <property type="entry name" value="Ribosomal_uS14"/>
</dbReference>
<dbReference type="FunFam" id="1.10.287.1480:FF:000001">
    <property type="entry name" value="30S ribosomal protein S14"/>
    <property type="match status" value="1"/>
</dbReference>
<dbReference type="PANTHER" id="PTHR19836:SF19">
    <property type="entry name" value="SMALL RIBOSOMAL SUBUNIT PROTEIN US14M"/>
    <property type="match status" value="1"/>
</dbReference>
<dbReference type="GO" id="GO:0003735">
    <property type="term" value="F:structural constituent of ribosome"/>
    <property type="evidence" value="ECO:0007669"/>
    <property type="project" value="InterPro"/>
</dbReference>
<keyword evidence="2" id="KW-0689">Ribosomal protein</keyword>
<evidence type="ECO:0000256" key="3">
    <source>
        <dbReference type="ARBA" id="ARBA00023274"/>
    </source>
</evidence>
<dbReference type="SUPFAM" id="SSF57716">
    <property type="entry name" value="Glucocorticoid receptor-like (DNA-binding domain)"/>
    <property type="match status" value="1"/>
</dbReference>
<protein>
    <recommendedName>
        <fullName evidence="5">30S ribosomal protein S14</fullName>
    </recommendedName>
</protein>
<evidence type="ECO:0008006" key="5">
    <source>
        <dbReference type="Google" id="ProtNLM"/>
    </source>
</evidence>
<dbReference type="GO" id="GO:0005737">
    <property type="term" value="C:cytoplasm"/>
    <property type="evidence" value="ECO:0007669"/>
    <property type="project" value="UniProtKB-ARBA"/>
</dbReference>
<dbReference type="InterPro" id="IPR023036">
    <property type="entry name" value="Ribosomal_uS14_bac/plastid"/>
</dbReference>